<gene>
    <name evidence="3" type="ORF">OCU04_001131</name>
</gene>
<evidence type="ECO:0000313" key="3">
    <source>
        <dbReference type="EMBL" id="KAJ8070765.1"/>
    </source>
</evidence>
<organism evidence="3 4">
    <name type="scientific">Sclerotinia nivalis</name>
    <dbReference type="NCBI Taxonomy" id="352851"/>
    <lineage>
        <taxon>Eukaryota</taxon>
        <taxon>Fungi</taxon>
        <taxon>Dikarya</taxon>
        <taxon>Ascomycota</taxon>
        <taxon>Pezizomycotina</taxon>
        <taxon>Leotiomycetes</taxon>
        <taxon>Helotiales</taxon>
        <taxon>Sclerotiniaceae</taxon>
        <taxon>Sclerotinia</taxon>
    </lineage>
</organism>
<feature type="region of interest" description="Disordered" evidence="2">
    <location>
        <begin position="25"/>
        <end position="59"/>
    </location>
</feature>
<accession>A0A9X0AXY8</accession>
<name>A0A9X0AXY8_9HELO</name>
<keyword evidence="1" id="KW-0175">Coiled coil</keyword>
<evidence type="ECO:0000256" key="1">
    <source>
        <dbReference type="SAM" id="Coils"/>
    </source>
</evidence>
<dbReference type="OrthoDB" id="3563627at2759"/>
<dbReference type="Proteomes" id="UP001152300">
    <property type="component" value="Unassembled WGS sequence"/>
</dbReference>
<dbReference type="AlphaFoldDB" id="A0A9X0AXY8"/>
<feature type="coiled-coil region" evidence="1">
    <location>
        <begin position="94"/>
        <end position="139"/>
    </location>
</feature>
<comment type="caution">
    <text evidence="3">The sequence shown here is derived from an EMBL/GenBank/DDBJ whole genome shotgun (WGS) entry which is preliminary data.</text>
</comment>
<evidence type="ECO:0000313" key="4">
    <source>
        <dbReference type="Proteomes" id="UP001152300"/>
    </source>
</evidence>
<sequence length="158" mass="17592">MQTSVPPVEQRYKLAAEHGLTFFQVSNHPPEISTSTPSQKPVEPTTPERKLGGSNTPIEIDSSPLAAANKAEVASSSHKDLYSFEFKGMMLTEYRKIEEKLAASAERKKKLQDKILAHQARAEMERKAAEASLKEVEVEVKFEASLRGELGHFKHFIG</sequence>
<keyword evidence="4" id="KW-1185">Reference proteome</keyword>
<reference evidence="3" key="1">
    <citation type="submission" date="2022-11" db="EMBL/GenBank/DDBJ databases">
        <title>Genome Resource of Sclerotinia nivalis Strain SnTB1, a Plant Pathogen Isolated from American Ginseng.</title>
        <authorList>
            <person name="Fan S."/>
        </authorList>
    </citation>
    <scope>NUCLEOTIDE SEQUENCE</scope>
    <source>
        <strain evidence="3">SnTB1</strain>
    </source>
</reference>
<dbReference type="EMBL" id="JAPEIS010000001">
    <property type="protein sequence ID" value="KAJ8070765.1"/>
    <property type="molecule type" value="Genomic_DNA"/>
</dbReference>
<evidence type="ECO:0000256" key="2">
    <source>
        <dbReference type="SAM" id="MobiDB-lite"/>
    </source>
</evidence>
<feature type="compositionally biased region" description="Polar residues" evidence="2">
    <location>
        <begin position="25"/>
        <end position="39"/>
    </location>
</feature>
<protein>
    <submittedName>
        <fullName evidence="3">Uncharacterized protein</fullName>
    </submittedName>
</protein>
<proteinExistence type="predicted"/>